<gene>
    <name evidence="2" type="ORF">JOE66_002120</name>
</gene>
<dbReference type="EMBL" id="JAFBBU010000001">
    <property type="protein sequence ID" value="MBM7472486.1"/>
    <property type="molecule type" value="Genomic_DNA"/>
</dbReference>
<dbReference type="Proteomes" id="UP000776164">
    <property type="component" value="Unassembled WGS sequence"/>
</dbReference>
<dbReference type="Pfam" id="PF12957">
    <property type="entry name" value="DUF3846"/>
    <property type="match status" value="1"/>
</dbReference>
<organism evidence="2 3">
    <name type="scientific">Subtercola frigoramans</name>
    <dbReference type="NCBI Taxonomy" id="120298"/>
    <lineage>
        <taxon>Bacteria</taxon>
        <taxon>Bacillati</taxon>
        <taxon>Actinomycetota</taxon>
        <taxon>Actinomycetes</taxon>
        <taxon>Micrococcales</taxon>
        <taxon>Microbacteriaceae</taxon>
        <taxon>Subtercola</taxon>
    </lineage>
</organism>
<dbReference type="RefSeq" id="WP_205109273.1">
    <property type="nucleotide sequence ID" value="NZ_JAFBBU010000001.1"/>
</dbReference>
<evidence type="ECO:0000259" key="1">
    <source>
        <dbReference type="Pfam" id="PF12957"/>
    </source>
</evidence>
<feature type="domain" description="DUF3846" evidence="1">
    <location>
        <begin position="6"/>
        <end position="102"/>
    </location>
</feature>
<proteinExistence type="predicted"/>
<sequence>MVTGIVIPHDSDMPVYEQQFAELTDYQEAVGGYIEPIRLTTAKLTMYANEEGKVHRLPRNRRATALWWLLDPIERALEELVGNVVVIGAPHGTFTSASVPDDLHHLLLGAARFRVEIETVAHPDWRRTEVEFDNYFDAALHALLYADADDAVIDVRVVEQ</sequence>
<protein>
    <recommendedName>
        <fullName evidence="1">DUF3846 domain-containing protein</fullName>
    </recommendedName>
</protein>
<dbReference type="InterPro" id="IPR024559">
    <property type="entry name" value="DUF3846"/>
</dbReference>
<keyword evidence="3" id="KW-1185">Reference proteome</keyword>
<reference evidence="2 3" key="1">
    <citation type="submission" date="2021-01" db="EMBL/GenBank/DDBJ databases">
        <title>Sequencing the genomes of 1000 actinobacteria strains.</title>
        <authorList>
            <person name="Klenk H.-P."/>
        </authorList>
    </citation>
    <scope>NUCLEOTIDE SEQUENCE [LARGE SCALE GENOMIC DNA]</scope>
    <source>
        <strain evidence="2 3">DSM 13057</strain>
    </source>
</reference>
<evidence type="ECO:0000313" key="2">
    <source>
        <dbReference type="EMBL" id="MBM7472486.1"/>
    </source>
</evidence>
<name>A0ABS2L7P9_9MICO</name>
<comment type="caution">
    <text evidence="2">The sequence shown here is derived from an EMBL/GenBank/DDBJ whole genome shotgun (WGS) entry which is preliminary data.</text>
</comment>
<accession>A0ABS2L7P9</accession>
<evidence type="ECO:0000313" key="3">
    <source>
        <dbReference type="Proteomes" id="UP000776164"/>
    </source>
</evidence>